<comment type="similarity">
    <text evidence="3">Belongs to the KhpA RNA-binding protein family.</text>
</comment>
<comment type="subunit">
    <text evidence="3">Forms a complex with KhpB.</text>
</comment>
<keyword evidence="3" id="KW-0961">Cell wall biogenesis/degradation</keyword>
<keyword evidence="3" id="KW-0143">Chaperone</keyword>
<dbReference type="InterPro" id="IPR009019">
    <property type="entry name" value="KH_sf_prok-type"/>
</dbReference>
<dbReference type="EMBL" id="ACJX03000001">
    <property type="protein sequence ID" value="KRT34712.1"/>
    <property type="molecule type" value="Genomic_DNA"/>
</dbReference>
<dbReference type="Gene3D" id="3.30.300.20">
    <property type="match status" value="1"/>
</dbReference>
<dbReference type="GO" id="GO:0003723">
    <property type="term" value="F:RNA binding"/>
    <property type="evidence" value="ECO:0007669"/>
    <property type="project" value="UniProtKB-UniRule"/>
</dbReference>
<keyword evidence="5" id="KW-1185">Reference proteome</keyword>
<reference evidence="5" key="1">
    <citation type="submission" date="2012-09" db="EMBL/GenBank/DDBJ databases">
        <authorList>
            <person name="Weinstock G."/>
            <person name="Sodergren E."/>
            <person name="Clifton S."/>
            <person name="Fulton L."/>
            <person name="Fulton B."/>
            <person name="Courtney L."/>
            <person name="Fronick C."/>
            <person name="Harrison M."/>
            <person name="Strong C."/>
            <person name="Farmer C."/>
            <person name="Delehaunty K."/>
            <person name="Markovic C."/>
            <person name="Hall O."/>
            <person name="Minx P."/>
            <person name="Tomlinson C."/>
            <person name="Mitreva M."/>
            <person name="Nelson J."/>
            <person name="Hou S."/>
            <person name="Wollam A."/>
            <person name="Pepin K.H."/>
            <person name="Johnson M."/>
            <person name="Bhonagiri V."/>
            <person name="Nash W.E."/>
            <person name="Suruliraj S."/>
            <person name="Warren W."/>
            <person name="Chinwalla A."/>
            <person name="Mardis E.R."/>
            <person name="Wilson R.K."/>
        </authorList>
    </citation>
    <scope>NUCLEOTIDE SEQUENCE [LARGE SCALE GENOMIC DNA]</scope>
    <source>
        <strain evidence="5">OS1</strain>
    </source>
</reference>
<dbReference type="Pfam" id="PF13083">
    <property type="entry name" value="KH_KhpA-B"/>
    <property type="match status" value="1"/>
</dbReference>
<dbReference type="InterPro" id="IPR015946">
    <property type="entry name" value="KH_dom-like_a/b"/>
</dbReference>
<dbReference type="CDD" id="cd22533">
    <property type="entry name" value="KH-II_YlqC-like"/>
    <property type="match status" value="1"/>
</dbReference>
<proteinExistence type="inferred from homology"/>
<dbReference type="AlphaFoldDB" id="A0A0T5X8N4"/>
<keyword evidence="3" id="KW-0133">Cell shape</keyword>
<evidence type="ECO:0000256" key="3">
    <source>
        <dbReference type="HAMAP-Rule" id="MF_00088"/>
    </source>
</evidence>
<dbReference type="GO" id="GO:0071555">
    <property type="term" value="P:cell wall organization"/>
    <property type="evidence" value="ECO:0007669"/>
    <property type="project" value="UniProtKB-KW"/>
</dbReference>
<evidence type="ECO:0000313" key="4">
    <source>
        <dbReference type="EMBL" id="KRT34712.1"/>
    </source>
</evidence>
<evidence type="ECO:0000256" key="2">
    <source>
        <dbReference type="ARBA" id="ARBA00022884"/>
    </source>
</evidence>
<dbReference type="GO" id="GO:0008360">
    <property type="term" value="P:regulation of cell shape"/>
    <property type="evidence" value="ECO:0007669"/>
    <property type="project" value="UniProtKB-KW"/>
</dbReference>
<protein>
    <recommendedName>
        <fullName evidence="3">RNA-binding protein KhpA</fullName>
    </recommendedName>
    <alternativeName>
        <fullName evidence="3">KH-domain protein A</fullName>
    </alternativeName>
</protein>
<dbReference type="OrthoDB" id="5911at2"/>
<sequence>MADYAELIRTIVSRLVTKPDDVDVRQEIEDGKVKVSIKVNPEDMGRVIGKSGATIKSIRVIAKAAAIKSKDKIDVVVEE</sequence>
<keyword evidence="2 3" id="KW-0694">RNA-binding</keyword>
<comment type="subcellular location">
    <subcellularLocation>
        <location evidence="3">Cytoplasm</location>
    </subcellularLocation>
</comment>
<comment type="caution">
    <text evidence="4">The sequence shown here is derived from an EMBL/GenBank/DDBJ whole genome shotgun (WGS) entry which is preliminary data.</text>
</comment>
<dbReference type="HAMAP" id="MF_00088">
    <property type="entry name" value="KhpA"/>
    <property type="match status" value="1"/>
</dbReference>
<organism evidence="4 5">
    <name type="scientific">Acetomicrobium hydrogeniformans ATCC BAA-1850</name>
    <dbReference type="NCBI Taxonomy" id="592015"/>
    <lineage>
        <taxon>Bacteria</taxon>
        <taxon>Thermotogati</taxon>
        <taxon>Synergistota</taxon>
        <taxon>Synergistia</taxon>
        <taxon>Synergistales</taxon>
        <taxon>Acetomicrobiaceae</taxon>
        <taxon>Acetomicrobium</taxon>
    </lineage>
</organism>
<evidence type="ECO:0000313" key="5">
    <source>
        <dbReference type="Proteomes" id="UP000005273"/>
    </source>
</evidence>
<dbReference type="GO" id="GO:0005737">
    <property type="term" value="C:cytoplasm"/>
    <property type="evidence" value="ECO:0007669"/>
    <property type="project" value="UniProtKB-SubCell"/>
</dbReference>
<dbReference type="RefSeq" id="WP_009200413.1">
    <property type="nucleotide sequence ID" value="NZ_ACJX03000001.1"/>
</dbReference>
<gene>
    <name evidence="3" type="primary">khpA</name>
    <name evidence="4" type="ORF">HMPREF1705_03954</name>
</gene>
<dbReference type="PANTHER" id="PTHR34654:SF1">
    <property type="entry name" value="RNA-BINDING PROTEIN KHPA"/>
    <property type="match status" value="1"/>
</dbReference>
<accession>A0A0T5X8N4</accession>
<dbReference type="STRING" id="592015.HMPREF1705_03954"/>
<dbReference type="Proteomes" id="UP000005273">
    <property type="component" value="Unassembled WGS sequence"/>
</dbReference>
<dbReference type="PROSITE" id="PS50084">
    <property type="entry name" value="KH_TYPE_1"/>
    <property type="match status" value="1"/>
</dbReference>
<dbReference type="InterPro" id="IPR020627">
    <property type="entry name" value="KhpA"/>
</dbReference>
<evidence type="ECO:0000256" key="1">
    <source>
        <dbReference type="ARBA" id="ARBA00022490"/>
    </source>
</evidence>
<dbReference type="eggNOG" id="COG1837">
    <property type="taxonomic scope" value="Bacteria"/>
</dbReference>
<name>A0A0T5X8N4_9BACT</name>
<comment type="function">
    <text evidence="3">A probable RNA chaperone. Forms a complex with KhpB which binds to cellular RNA and controls its expression. Plays a role in peptidoglycan (PG) homeostasis and cell length regulation.</text>
</comment>
<dbReference type="SUPFAM" id="SSF54814">
    <property type="entry name" value="Prokaryotic type KH domain (KH-domain type II)"/>
    <property type="match status" value="1"/>
</dbReference>
<keyword evidence="1 3" id="KW-0963">Cytoplasm</keyword>
<dbReference type="GO" id="GO:0009252">
    <property type="term" value="P:peptidoglycan biosynthetic process"/>
    <property type="evidence" value="ECO:0007669"/>
    <property type="project" value="UniProtKB-UniRule"/>
</dbReference>
<dbReference type="PANTHER" id="PTHR34654">
    <property type="entry name" value="UPF0109 PROTEIN SCO5592"/>
    <property type="match status" value="1"/>
</dbReference>